<dbReference type="GO" id="GO:0000160">
    <property type="term" value="P:phosphorelay signal transduction system"/>
    <property type="evidence" value="ECO:0007669"/>
    <property type="project" value="InterPro"/>
</dbReference>
<evidence type="ECO:0000256" key="1">
    <source>
        <dbReference type="ARBA" id="ARBA00022553"/>
    </source>
</evidence>
<reference evidence="5" key="2">
    <citation type="journal article" date="2010" name="Appl. Environ. Microbiol.">
        <title>Diversity of glycosyl hydrolases from cellulose-depleting communities enriched from casts of two earthworm species.</title>
        <authorList>
            <person name="Beloqui A."/>
            <person name="Nechitaylo T.Y."/>
            <person name="Lopez-Cortes N."/>
            <person name="Ghazi A."/>
            <person name="Guazzaroni M.E."/>
            <person name="Polaina J."/>
            <person name="Strittmatter A.W."/>
            <person name="Reva O."/>
            <person name="Waliczek A."/>
            <person name="Yakimov M.M."/>
            <person name="Golyshina O.V."/>
            <person name="Ferrer M."/>
            <person name="Golyshin P.N."/>
        </authorList>
    </citation>
    <scope>NUCLEOTIDE SEQUENCE</scope>
</reference>
<evidence type="ECO:0000259" key="4">
    <source>
        <dbReference type="PROSITE" id="PS50110"/>
    </source>
</evidence>
<dbReference type="InterPro" id="IPR016032">
    <property type="entry name" value="Sig_transdc_resp-reg_C-effctor"/>
</dbReference>
<proteinExistence type="predicted"/>
<dbReference type="SMART" id="SM00421">
    <property type="entry name" value="HTH_LUXR"/>
    <property type="match status" value="1"/>
</dbReference>
<dbReference type="SMART" id="SM00448">
    <property type="entry name" value="REC"/>
    <property type="match status" value="1"/>
</dbReference>
<dbReference type="PRINTS" id="PR00038">
    <property type="entry name" value="HTHLUXR"/>
</dbReference>
<dbReference type="SUPFAM" id="SSF52172">
    <property type="entry name" value="CheY-like"/>
    <property type="match status" value="1"/>
</dbReference>
<dbReference type="PROSITE" id="PS50043">
    <property type="entry name" value="HTH_LUXR_2"/>
    <property type="match status" value="1"/>
</dbReference>
<keyword evidence="1" id="KW-0597">Phosphoprotein</keyword>
<accession>D8VMT8</accession>
<dbReference type="Pfam" id="PF00072">
    <property type="entry name" value="Response_reg"/>
    <property type="match status" value="1"/>
</dbReference>
<evidence type="ECO:0000256" key="2">
    <source>
        <dbReference type="ARBA" id="ARBA00023125"/>
    </source>
</evidence>
<sequence length="205" mass="22321">MKSALVVEDIDSVAQSLAESLIRVFPGIEVCFATTLAEAIQQVNEGLPDIILLDLGLPDGRGSNLLLHRELKDKVWIVVTTIFDDDEHLFEALRLGAQGYLLKDDLGEIFDAALSGILAGKPPLSAGIARRILQTFRPANQDSILSAREHKLLALVARGYSVQRAANELGITYNTAASYLKNVYQKLEVGSRAEATRKAIHMGLV</sequence>
<feature type="domain" description="Response regulatory" evidence="4">
    <location>
        <begin position="3"/>
        <end position="118"/>
    </location>
</feature>
<dbReference type="SUPFAM" id="SSF46894">
    <property type="entry name" value="C-terminal effector domain of the bipartite response regulators"/>
    <property type="match status" value="1"/>
</dbReference>
<dbReference type="GO" id="GO:0006355">
    <property type="term" value="P:regulation of DNA-templated transcription"/>
    <property type="evidence" value="ECO:0007669"/>
    <property type="project" value="InterPro"/>
</dbReference>
<reference evidence="5" key="1">
    <citation type="submission" date="2009-09" db="EMBL/GenBank/DDBJ databases">
        <authorList>
            <person name="Beloqi A."/>
            <person name="Nechitaylo T.Y."/>
            <person name="Lopez-Cortes N."/>
            <person name="Vietes M."/>
            <person name="Polaina J."/>
            <person name="Strittmatter A."/>
            <person name="Reva O."/>
            <person name="Waliczek A."/>
            <person name="Golyshina O.V."/>
            <person name="Ferrer M."/>
            <person name="Golyshin P.N."/>
        </authorList>
    </citation>
    <scope>NUCLEOTIDE SEQUENCE</scope>
</reference>
<organism evidence="5">
    <name type="scientific">uncultured organism</name>
    <dbReference type="NCBI Taxonomy" id="155900"/>
    <lineage>
        <taxon>unclassified sequences</taxon>
        <taxon>environmental samples</taxon>
    </lineage>
</organism>
<protein>
    <submittedName>
        <fullName evidence="5">NarL-family response regulator</fullName>
    </submittedName>
</protein>
<dbReference type="CDD" id="cd06170">
    <property type="entry name" value="LuxR_C_like"/>
    <property type="match status" value="1"/>
</dbReference>
<dbReference type="PANTHER" id="PTHR43214">
    <property type="entry name" value="TWO-COMPONENT RESPONSE REGULATOR"/>
    <property type="match status" value="1"/>
</dbReference>
<dbReference type="Pfam" id="PF00196">
    <property type="entry name" value="GerE"/>
    <property type="match status" value="1"/>
</dbReference>
<dbReference type="InterPro" id="IPR001789">
    <property type="entry name" value="Sig_transdc_resp-reg_receiver"/>
</dbReference>
<dbReference type="InterPro" id="IPR011006">
    <property type="entry name" value="CheY-like_superfamily"/>
</dbReference>
<evidence type="ECO:0000259" key="3">
    <source>
        <dbReference type="PROSITE" id="PS50043"/>
    </source>
</evidence>
<dbReference type="InterPro" id="IPR058245">
    <property type="entry name" value="NreC/VraR/RcsB-like_REC"/>
</dbReference>
<dbReference type="Gene3D" id="3.40.50.2300">
    <property type="match status" value="1"/>
</dbReference>
<dbReference type="EMBL" id="GQ996410">
    <property type="protein sequence ID" value="ACY24722.1"/>
    <property type="molecule type" value="Genomic_DNA"/>
</dbReference>
<keyword evidence="2" id="KW-0238">DNA-binding</keyword>
<evidence type="ECO:0000313" key="5">
    <source>
        <dbReference type="EMBL" id="ACY24722.1"/>
    </source>
</evidence>
<feature type="domain" description="HTH luxR-type" evidence="3">
    <location>
        <begin position="138"/>
        <end position="203"/>
    </location>
</feature>
<dbReference type="InterPro" id="IPR039420">
    <property type="entry name" value="WalR-like"/>
</dbReference>
<dbReference type="GO" id="GO:0003677">
    <property type="term" value="F:DNA binding"/>
    <property type="evidence" value="ECO:0007669"/>
    <property type="project" value="UniProtKB-KW"/>
</dbReference>
<name>D8VMT8_9ZZZZ</name>
<dbReference type="PANTHER" id="PTHR43214:SF43">
    <property type="entry name" value="TWO-COMPONENT RESPONSE REGULATOR"/>
    <property type="match status" value="1"/>
</dbReference>
<dbReference type="InterPro" id="IPR000792">
    <property type="entry name" value="Tscrpt_reg_LuxR_C"/>
</dbReference>
<dbReference type="AlphaFoldDB" id="D8VMT8"/>
<dbReference type="CDD" id="cd17535">
    <property type="entry name" value="REC_NarL-like"/>
    <property type="match status" value="1"/>
</dbReference>
<dbReference type="PROSITE" id="PS50110">
    <property type="entry name" value="RESPONSE_REGULATORY"/>
    <property type="match status" value="1"/>
</dbReference>